<keyword evidence="3" id="KW-0067">ATP-binding</keyword>
<reference evidence="8" key="1">
    <citation type="submission" date="2017-02" db="UniProtKB">
        <authorList>
            <consortium name="WormBaseParasite"/>
        </authorList>
    </citation>
    <scope>IDENTIFICATION</scope>
</reference>
<dbReference type="GO" id="GO:0004714">
    <property type="term" value="F:transmembrane receptor protein tyrosine kinase activity"/>
    <property type="evidence" value="ECO:0007669"/>
    <property type="project" value="UniProtKB-EC"/>
</dbReference>
<dbReference type="PROSITE" id="PS00109">
    <property type="entry name" value="PROTEIN_KINASE_TYR"/>
    <property type="match status" value="1"/>
</dbReference>
<feature type="binding site" evidence="3">
    <location>
        <position position="755"/>
    </location>
    <ligand>
        <name>ATP</name>
        <dbReference type="ChEBI" id="CHEBI:30616"/>
    </ligand>
</feature>
<comment type="catalytic activity">
    <reaction evidence="2">
        <text>L-tyrosyl-[protein] + ATP = O-phospho-L-tyrosyl-[protein] + ADP + H(+)</text>
        <dbReference type="Rhea" id="RHEA:10596"/>
        <dbReference type="Rhea" id="RHEA-COMP:10136"/>
        <dbReference type="Rhea" id="RHEA-COMP:20101"/>
        <dbReference type="ChEBI" id="CHEBI:15378"/>
        <dbReference type="ChEBI" id="CHEBI:30616"/>
        <dbReference type="ChEBI" id="CHEBI:46858"/>
        <dbReference type="ChEBI" id="CHEBI:61978"/>
        <dbReference type="ChEBI" id="CHEBI:456216"/>
        <dbReference type="EC" id="2.7.10.1"/>
    </reaction>
</comment>
<dbReference type="PROSITE" id="PS00107">
    <property type="entry name" value="PROTEIN_KINASE_ATP"/>
    <property type="match status" value="1"/>
</dbReference>
<evidence type="ECO:0000259" key="6">
    <source>
        <dbReference type="PROSITE" id="PS50011"/>
    </source>
</evidence>
<accession>A0A0N5B4U7</accession>
<keyword evidence="7" id="KW-1185">Reference proteome</keyword>
<dbReference type="STRING" id="174720.A0A0N5B4U7"/>
<comment type="subcellular location">
    <subcellularLocation>
        <location evidence="1">Membrane</location>
        <topology evidence="1">Single-pass membrane protein</topology>
    </subcellularLocation>
</comment>
<dbReference type="GO" id="GO:0005886">
    <property type="term" value="C:plasma membrane"/>
    <property type="evidence" value="ECO:0007669"/>
    <property type="project" value="TreeGrafter"/>
</dbReference>
<evidence type="ECO:0000313" key="8">
    <source>
        <dbReference type="WBParaSite" id="SPAL_0000109600.1"/>
    </source>
</evidence>
<dbReference type="InterPro" id="IPR050122">
    <property type="entry name" value="RTK"/>
</dbReference>
<evidence type="ECO:0000256" key="2">
    <source>
        <dbReference type="ARBA" id="ARBA00051243"/>
    </source>
</evidence>
<keyword evidence="4" id="KW-1133">Transmembrane helix</keyword>
<dbReference type="PROSITE" id="PS50011">
    <property type="entry name" value="PROTEIN_KINASE_DOM"/>
    <property type="match status" value="1"/>
</dbReference>
<feature type="transmembrane region" description="Helical" evidence="4">
    <location>
        <begin position="638"/>
        <end position="658"/>
    </location>
</feature>
<dbReference type="PANTHER" id="PTHR24416:SF611">
    <property type="entry name" value="TYROSINE-PROTEIN KINASE TRANSMEMBRANE RECEPTOR ROR"/>
    <property type="match status" value="1"/>
</dbReference>
<keyword evidence="4" id="KW-0472">Membrane</keyword>
<dbReference type="Gene3D" id="1.10.510.10">
    <property type="entry name" value="Transferase(Phosphotransferase) domain 1"/>
    <property type="match status" value="1"/>
</dbReference>
<sequence length="1001" mass="116983">MKRFIYIFYFLWYINTISTSVIVKQSNLHSNYDDLVAITTYQEKVAILNSKEIKIFNQTKIRNDGEVNNGVVSQIDIPIKPYDGKISEFKFLTNEYISYCVGCKKCVICNIYKKNNCCSIVVAKKFQCTSITLSWDGNKNSNVFIRKSNSKSSFNRSLNYISSYSPDKLFIDYSNHYFLSEIGNSSDFDLSINQEVLYSFSYKDYTYFLGYLSRRKDMEKIYDHKQYEEYFEGNVSIAKLIRVCNQDNSKDIITRMDITLTCRDFDIKNSFISTGGFLIENKDQLLVSLKNTNDDRHHLCSYNLSDVNSRFKEYWDTCQNNDIDTTSMCDDVNLTSYKKGYEVCSILSRSSSHHSDVICTKFGQQDEKISNCDAGNNEYSKVILGRHGWLDCYYPYEGKFEGSFESSLVPKNLYYSKKSNLLFLSDNRGNGEIFYPTENKSLNLVKEQSSSFKVKYPFAISSITGDFYNLDEEKEINIEILNCSNIYKTCNEIQTAEMGDLNCKWCALENGKQMAINIDNEECGNKIIKGWVFDKDHKCPFKVNSWKCGENTITIMGNSFTKRTNFSACGIKINCNIYNTTTTCFIPRDLKYCPVKIEDTSNNKDKFHQFIFECSNNFKTNTYFTASTGSSNTRTLKWILSSITIFLFILLIILLIYLKYHCAKKLERSNYFATDKIDNRKTNNSYTLSNLQLDKNGYITPKISRQLFGDMPIEYIIQPNEYELNEEIGSGNFGYIYSGILKKNNSDIIEKVAFKELKRADSSWNVWRREIDALVECKHPNIVEFKGMTYDIRRGYIMVMEYMEKRDLKRYLMDENNDTTTFQVIKWILCIVDAMIYLHERHFTHRDLSCRNILLTERLKAKLSDFGLSRQLNNNGLYIGNKDYPVQLPLQWTAPECFCGEDEYKFSRFNDIWAFSVVIWEMFTRKYCPYPNKQFNEYKEIVLKEPLPFGPLEYCNMEDWIKLANDCRNAIPQNRPTFVEIQKIVSEIANKTTEEEYIVKM</sequence>
<dbReference type="InterPro" id="IPR017441">
    <property type="entry name" value="Protein_kinase_ATP_BS"/>
</dbReference>
<dbReference type="WBParaSite" id="SPAL_0000109600.1">
    <property type="protein sequence ID" value="SPAL_0000109600.1"/>
    <property type="gene ID" value="SPAL_0000109600"/>
</dbReference>
<dbReference type="GO" id="GO:0043235">
    <property type="term" value="C:receptor complex"/>
    <property type="evidence" value="ECO:0007669"/>
    <property type="project" value="TreeGrafter"/>
</dbReference>
<keyword evidence="4" id="KW-0812">Transmembrane</keyword>
<dbReference type="InterPro" id="IPR000719">
    <property type="entry name" value="Prot_kinase_dom"/>
</dbReference>
<protein>
    <submittedName>
        <fullName evidence="8">Protein kinase domain-containing protein</fullName>
    </submittedName>
</protein>
<feature type="signal peptide" evidence="5">
    <location>
        <begin position="1"/>
        <end position="19"/>
    </location>
</feature>
<dbReference type="Pfam" id="PF07714">
    <property type="entry name" value="PK_Tyr_Ser-Thr"/>
    <property type="match status" value="1"/>
</dbReference>
<dbReference type="SUPFAM" id="SSF56112">
    <property type="entry name" value="Protein kinase-like (PK-like)"/>
    <property type="match status" value="1"/>
</dbReference>
<proteinExistence type="predicted"/>
<dbReference type="PRINTS" id="PR00109">
    <property type="entry name" value="TYRKINASE"/>
</dbReference>
<organism evidence="7 8">
    <name type="scientific">Strongyloides papillosus</name>
    <name type="common">Intestinal threadworm</name>
    <dbReference type="NCBI Taxonomy" id="174720"/>
    <lineage>
        <taxon>Eukaryota</taxon>
        <taxon>Metazoa</taxon>
        <taxon>Ecdysozoa</taxon>
        <taxon>Nematoda</taxon>
        <taxon>Chromadorea</taxon>
        <taxon>Rhabditida</taxon>
        <taxon>Tylenchina</taxon>
        <taxon>Panagrolaimomorpha</taxon>
        <taxon>Strongyloidoidea</taxon>
        <taxon>Strongyloididae</taxon>
        <taxon>Strongyloides</taxon>
    </lineage>
</organism>
<keyword evidence="3" id="KW-0547">Nucleotide-binding</keyword>
<dbReference type="InterPro" id="IPR001245">
    <property type="entry name" value="Ser-Thr/Tyr_kinase_cat_dom"/>
</dbReference>
<evidence type="ECO:0000256" key="4">
    <source>
        <dbReference type="SAM" id="Phobius"/>
    </source>
</evidence>
<evidence type="ECO:0000256" key="3">
    <source>
        <dbReference type="PROSITE-ProRule" id="PRU10141"/>
    </source>
</evidence>
<keyword evidence="5" id="KW-0732">Signal</keyword>
<dbReference type="PANTHER" id="PTHR24416">
    <property type="entry name" value="TYROSINE-PROTEIN KINASE RECEPTOR"/>
    <property type="match status" value="1"/>
</dbReference>
<feature type="chain" id="PRO_5005893751" evidence="5">
    <location>
        <begin position="20"/>
        <end position="1001"/>
    </location>
</feature>
<dbReference type="AlphaFoldDB" id="A0A0N5B4U7"/>
<evidence type="ECO:0000313" key="7">
    <source>
        <dbReference type="Proteomes" id="UP000046392"/>
    </source>
</evidence>
<name>A0A0N5B4U7_STREA</name>
<dbReference type="Proteomes" id="UP000046392">
    <property type="component" value="Unplaced"/>
</dbReference>
<evidence type="ECO:0000256" key="5">
    <source>
        <dbReference type="SAM" id="SignalP"/>
    </source>
</evidence>
<dbReference type="GO" id="GO:0005524">
    <property type="term" value="F:ATP binding"/>
    <property type="evidence" value="ECO:0007669"/>
    <property type="project" value="UniProtKB-UniRule"/>
</dbReference>
<evidence type="ECO:0000256" key="1">
    <source>
        <dbReference type="ARBA" id="ARBA00004167"/>
    </source>
</evidence>
<dbReference type="GO" id="GO:0007169">
    <property type="term" value="P:cell surface receptor protein tyrosine kinase signaling pathway"/>
    <property type="evidence" value="ECO:0007669"/>
    <property type="project" value="TreeGrafter"/>
</dbReference>
<feature type="domain" description="Protein kinase" evidence="6">
    <location>
        <begin position="722"/>
        <end position="998"/>
    </location>
</feature>
<dbReference type="InterPro" id="IPR008266">
    <property type="entry name" value="Tyr_kinase_AS"/>
</dbReference>
<dbReference type="InterPro" id="IPR011009">
    <property type="entry name" value="Kinase-like_dom_sf"/>
</dbReference>